<name>A0A292IIQ6_9MOLU</name>
<dbReference type="Pfam" id="PF22679">
    <property type="entry name" value="T1R_D3-like"/>
    <property type="match status" value="1"/>
</dbReference>
<dbReference type="RefSeq" id="WP_343251388.1">
    <property type="nucleotide sequence ID" value="NZ_HG937516.1"/>
</dbReference>
<dbReference type="Gene3D" id="3.40.50.300">
    <property type="entry name" value="P-loop containing nucleotide triphosphate hydrolases"/>
    <property type="match status" value="2"/>
</dbReference>
<dbReference type="Gene3D" id="3.90.1570.50">
    <property type="match status" value="2"/>
</dbReference>
<keyword evidence="10 11" id="KW-0238">DNA-binding</keyword>
<protein>
    <recommendedName>
        <fullName evidence="11">Type I restriction enzyme endonuclease subunit</fullName>
        <shortName evidence="11">R protein</shortName>
        <ecNumber evidence="11">3.1.21.3</ecNumber>
    </recommendedName>
</protein>
<dbReference type="InterPro" id="IPR007409">
    <property type="entry name" value="Restrct_endonuc_type1_HsdR_N"/>
</dbReference>
<dbReference type="Pfam" id="PF18766">
    <property type="entry name" value="SWI2_SNF2"/>
    <property type="match status" value="1"/>
</dbReference>
<dbReference type="SUPFAM" id="SSF52540">
    <property type="entry name" value="P-loop containing nucleoside triphosphate hydrolases"/>
    <property type="match status" value="2"/>
</dbReference>
<dbReference type="CDD" id="cd18800">
    <property type="entry name" value="SF2_C_EcoR124I-like"/>
    <property type="match status" value="1"/>
</dbReference>
<dbReference type="GO" id="GO:0005524">
    <property type="term" value="F:ATP binding"/>
    <property type="evidence" value="ECO:0007669"/>
    <property type="project" value="UniProtKB-KW"/>
</dbReference>
<dbReference type="InterPro" id="IPR022625">
    <property type="entry name" value="TypeI_RM_Rsu_C"/>
</dbReference>
<evidence type="ECO:0000256" key="9">
    <source>
        <dbReference type="ARBA" id="ARBA00022840"/>
    </source>
</evidence>
<dbReference type="InterPro" id="IPR055180">
    <property type="entry name" value="HsdR_RecA-like_helicase_dom_2"/>
</dbReference>
<evidence type="ECO:0000256" key="11">
    <source>
        <dbReference type="RuleBase" id="RU364115"/>
    </source>
</evidence>
<dbReference type="REBASE" id="86149">
    <property type="entry name" value="MamA39ORF6400P"/>
</dbReference>
<keyword evidence="4" id="KW-0540">Nuclease</keyword>
<evidence type="ECO:0000259" key="12">
    <source>
        <dbReference type="PROSITE" id="PS51192"/>
    </source>
</evidence>
<accession>A0A292IIQ6</accession>
<keyword evidence="7" id="KW-0255">Endonuclease</keyword>
<dbReference type="GO" id="GO:0009307">
    <property type="term" value="P:DNA restriction-modification system"/>
    <property type="evidence" value="ECO:0007669"/>
    <property type="project" value="UniProtKB-KW"/>
</dbReference>
<dbReference type="Pfam" id="PF04313">
    <property type="entry name" value="HSDR_N"/>
    <property type="match status" value="1"/>
</dbReference>
<evidence type="ECO:0000256" key="8">
    <source>
        <dbReference type="ARBA" id="ARBA00022801"/>
    </source>
</evidence>
<dbReference type="EC" id="3.1.21.3" evidence="11"/>
<keyword evidence="9 11" id="KW-0067">ATP-binding</keyword>
<dbReference type="Gene3D" id="1.20.58.910">
    <property type="match status" value="1"/>
</dbReference>
<keyword evidence="6 11" id="KW-0680">Restriction system</keyword>
<evidence type="ECO:0000256" key="10">
    <source>
        <dbReference type="ARBA" id="ARBA00023125"/>
    </source>
</evidence>
<feature type="domain" description="Helicase ATP-binding" evidence="12">
    <location>
        <begin position="305"/>
        <end position="459"/>
    </location>
</feature>
<dbReference type="AlphaFoldDB" id="A0A292IIQ6"/>
<dbReference type="InterPro" id="IPR040980">
    <property type="entry name" value="SWI2_SNF2"/>
</dbReference>
<keyword evidence="5 11" id="KW-0547">Nucleotide-binding</keyword>
<dbReference type="PANTHER" id="PTHR30195">
    <property type="entry name" value="TYPE I SITE-SPECIFIC DEOXYRIBONUCLEASE PROTEIN SUBUNIT M AND R"/>
    <property type="match status" value="1"/>
</dbReference>
<evidence type="ECO:0000313" key="14">
    <source>
        <dbReference type="Proteomes" id="UP000261764"/>
    </source>
</evidence>
<evidence type="ECO:0000256" key="2">
    <source>
        <dbReference type="ARBA" id="ARBA00008598"/>
    </source>
</evidence>
<evidence type="ECO:0000313" key="13">
    <source>
        <dbReference type="EMBL" id="CDN40760.1"/>
    </source>
</evidence>
<gene>
    <name evidence="13" type="ORF">MAMA39_06430</name>
</gene>
<evidence type="ECO:0000256" key="5">
    <source>
        <dbReference type="ARBA" id="ARBA00022741"/>
    </source>
</evidence>
<dbReference type="SMART" id="SM00487">
    <property type="entry name" value="DEXDc"/>
    <property type="match status" value="1"/>
</dbReference>
<dbReference type="CDD" id="cd22332">
    <property type="entry name" value="HsdR_N"/>
    <property type="match status" value="1"/>
</dbReference>
<sequence length="1060" mass="124235">MNHNFNKEPTVIDEFRSKINHQGEYESELELENKFITNLTEQGYEYLPINNHEELKKNLRKQIQRLNNTTYEDQEWNSILNNYFLNPQHKWTDKTKIIQDKSKLEGIKQENKIVENIKIFDTKNFSNNQLQVINQYTATGCKTNRYDVTILLNGIPIVHCELKARGVKLKTAFDQIERYQNESFWADGSLFNFVQIFVISNGTETKYYSNTTRHRYLDNHNHQSTSESKPNNSFTFTSYWTDSKNKVINDLQDFAITFFNPEVLQRILFNYCIFTEDKSLLVMRPYQIHATEKIIKKVIEAHQNQSYGEKAACGYVWHATGSGKTVTSFKTAKLLASLQDDTNSFISKVIFVVDRKDLDIQTMREYDNLEKNAANGTFNTDALKKALVDSTKKIIVTTIQKISKCLKEKNDSLENSGILEQEIVFIFDEAHRSQFGEMHKLIISKFKKYYLFGFTGTPIFADDGNNLAASTDQTFGERLATYSLLDAINNHNVLSFHVEFIKTFDIDDQKKIIDQQVDAINEQEVFRTRKRIENIVQFILKRFSDITKQKQLYEYQQQLTSDKFTNNQKNKSKFNSLFAVSDIELAKRYYDEFKKQQALLPDEQKLKIAIIYSQNPNEVAKENELDGNLGDENNEDASQLDEPSLNFLQNAINDYYAMFNDNKSTNIASNSSLDFHNYYKNLSKKVRDCEIDILIVVNMFLTGFDAPRLNTIWIDKYLQRHGLIQTFSRTNRIYNSLKPFGNVICFRNLDDQINDALEIYGVDEQQRNLIFGNKYEQYYNRYCELVKAIKTKFPLDNQDFIKNYVDADDAKKEFAILFMQLLKHDQFLRGFSDFGDKELITPMELQDYQSHYQRIRSDAKNASKEGNIKVASIYQELAYNCELVEQYEITPSYIMNLIQESVRNKDNTKNNERTDLQTIISKITKFIESNSFLLSKKDLIIRFVYKVNYGSLKIDRNLWVNFYENEKENDLNKLAQEEDLDIDKLTTYFNDCLEKGRISESGSYFPTIFNNRPSRFSVNESGESKFEKIKSQVIKKLEILFDKYYQSKTLFDANFLEVEL</sequence>
<evidence type="ECO:0000256" key="3">
    <source>
        <dbReference type="ARBA" id="ARBA00011296"/>
    </source>
</evidence>
<dbReference type="PANTHER" id="PTHR30195:SF16">
    <property type="entry name" value="TYPE I RESTRICTION ENZYME ENDONUCLEASE SUBUNIT"/>
    <property type="match status" value="1"/>
</dbReference>
<evidence type="ECO:0000256" key="6">
    <source>
        <dbReference type="ARBA" id="ARBA00022747"/>
    </source>
</evidence>
<evidence type="ECO:0000256" key="1">
    <source>
        <dbReference type="ARBA" id="ARBA00000851"/>
    </source>
</evidence>
<dbReference type="PROSITE" id="PS51192">
    <property type="entry name" value="HELICASE_ATP_BIND_1"/>
    <property type="match status" value="1"/>
</dbReference>
<dbReference type="InterPro" id="IPR004473">
    <property type="entry name" value="Restrct_endonuc_typeI_HsdR"/>
</dbReference>
<reference evidence="13 14" key="1">
    <citation type="journal article" date="2015" name="Clin. Infect. Dis.">
        <title>Genomic Investigations unmask Mycoplasma amphoriforme, a new respiratory pathogen.</title>
        <authorList>
            <person name="Gillespie S.H."/>
            <person name="Ling C.L."/>
            <person name="Oravcova K."/>
            <person name="Pinheiro M."/>
            <person name="Wells L."/>
            <person name="Bryant J.M."/>
            <person name="McHugh T.D."/>
            <person name="Bebear C."/>
            <person name="Webster D."/>
            <person name="Harris S.R."/>
            <person name="Seth-Smith H.M."/>
            <person name="Thomson N.R."/>
        </authorList>
    </citation>
    <scope>NUCLEOTIDE SEQUENCE [LARGE SCALE GENOMIC DNA]</scope>
    <source>
        <strain evidence="13 14">A39</strain>
    </source>
</reference>
<dbReference type="EMBL" id="HG937516">
    <property type="protein sequence ID" value="CDN40760.1"/>
    <property type="molecule type" value="Genomic_DNA"/>
</dbReference>
<proteinExistence type="inferred from homology"/>
<dbReference type="InterPro" id="IPR014001">
    <property type="entry name" value="Helicase_ATP-bd"/>
</dbReference>
<dbReference type="Pfam" id="PF12008">
    <property type="entry name" value="EcoR124_C"/>
    <property type="match status" value="1"/>
</dbReference>
<evidence type="ECO:0000256" key="4">
    <source>
        <dbReference type="ARBA" id="ARBA00022722"/>
    </source>
</evidence>
<keyword evidence="8 11" id="KW-0378">Hydrolase</keyword>
<comment type="subunit">
    <text evidence="3 11">The type I restriction/modification system is composed of three polypeptides R, M and S.</text>
</comment>
<dbReference type="InterPro" id="IPR051268">
    <property type="entry name" value="Type-I_R_enzyme_R_subunit"/>
</dbReference>
<dbReference type="Proteomes" id="UP000261764">
    <property type="component" value="Chromosome I"/>
</dbReference>
<evidence type="ECO:0000256" key="7">
    <source>
        <dbReference type="ARBA" id="ARBA00022759"/>
    </source>
</evidence>
<dbReference type="GO" id="GO:0009035">
    <property type="term" value="F:type I site-specific deoxyribonuclease activity"/>
    <property type="evidence" value="ECO:0007669"/>
    <property type="project" value="UniProtKB-EC"/>
</dbReference>
<comment type="catalytic activity">
    <reaction evidence="1 11">
        <text>Endonucleolytic cleavage of DNA to give random double-stranded fragments with terminal 5'-phosphates, ATP is simultaneously hydrolyzed.</text>
        <dbReference type="EC" id="3.1.21.3"/>
    </reaction>
</comment>
<keyword evidence="14" id="KW-1185">Reference proteome</keyword>
<dbReference type="KEGG" id="mamp:MAMA39_06430"/>
<comment type="similarity">
    <text evidence="2 11">Belongs to the HsdR family.</text>
</comment>
<dbReference type="NCBIfam" id="TIGR00348">
    <property type="entry name" value="hsdR"/>
    <property type="match status" value="1"/>
</dbReference>
<dbReference type="InterPro" id="IPR027417">
    <property type="entry name" value="P-loop_NTPase"/>
</dbReference>
<dbReference type="GO" id="GO:0003677">
    <property type="term" value="F:DNA binding"/>
    <property type="evidence" value="ECO:0007669"/>
    <property type="project" value="UniProtKB-KW"/>
</dbReference>
<organism evidence="13 14">
    <name type="scientific">Mycoplasma amphoriforme A39</name>
    <dbReference type="NCBI Taxonomy" id="572419"/>
    <lineage>
        <taxon>Bacteria</taxon>
        <taxon>Bacillati</taxon>
        <taxon>Mycoplasmatota</taxon>
        <taxon>Mollicutes</taxon>
        <taxon>Mycoplasmataceae</taxon>
        <taxon>Mycoplasma</taxon>
    </lineage>
</organism>
<comment type="function">
    <text evidence="11">Subunit R is required for both nuclease and ATPase activities, but not for modification.</text>
</comment>